<feature type="transmembrane region" description="Helical" evidence="7">
    <location>
        <begin position="82"/>
        <end position="101"/>
    </location>
</feature>
<feature type="transmembrane region" description="Helical" evidence="7">
    <location>
        <begin position="418"/>
        <end position="437"/>
    </location>
</feature>
<feature type="transmembrane region" description="Helical" evidence="7">
    <location>
        <begin position="324"/>
        <end position="351"/>
    </location>
</feature>
<feature type="transmembrane region" description="Helical" evidence="7">
    <location>
        <begin position="171"/>
        <end position="189"/>
    </location>
</feature>
<evidence type="ECO:0000256" key="4">
    <source>
        <dbReference type="ARBA" id="ARBA00022989"/>
    </source>
</evidence>
<dbReference type="PANTHER" id="PTHR42770">
    <property type="entry name" value="AMINO ACID TRANSPORTER-RELATED"/>
    <property type="match status" value="1"/>
</dbReference>
<dbReference type="InterPro" id="IPR002293">
    <property type="entry name" value="AA/rel_permease1"/>
</dbReference>
<evidence type="ECO:0000256" key="6">
    <source>
        <dbReference type="SAM" id="MobiDB-lite"/>
    </source>
</evidence>
<feature type="transmembrane region" description="Helical" evidence="7">
    <location>
        <begin position="387"/>
        <end position="406"/>
    </location>
</feature>
<reference evidence="8 9" key="1">
    <citation type="submission" date="2018-12" db="EMBL/GenBank/DDBJ databases">
        <authorList>
            <consortium name="Pathogen Informatics"/>
        </authorList>
    </citation>
    <scope>NUCLEOTIDE SEQUENCE [LARGE SCALE GENOMIC DNA]</scope>
    <source>
        <strain evidence="8 9">NCTC10207</strain>
    </source>
</reference>
<gene>
    <name evidence="8" type="primary">puuP</name>
    <name evidence="8" type="ORF">NCTC10207_01142</name>
</gene>
<keyword evidence="4 7" id="KW-1133">Transmembrane helix</keyword>
<evidence type="ECO:0000256" key="5">
    <source>
        <dbReference type="ARBA" id="ARBA00023136"/>
    </source>
</evidence>
<dbReference type="PANTHER" id="PTHR42770:SF7">
    <property type="entry name" value="MEMBRANE PROTEIN"/>
    <property type="match status" value="1"/>
</dbReference>
<keyword evidence="5 7" id="KW-0472">Membrane</keyword>
<feature type="transmembrane region" description="Helical" evidence="7">
    <location>
        <begin position="201"/>
        <end position="222"/>
    </location>
</feature>
<dbReference type="GO" id="GO:0005886">
    <property type="term" value="C:plasma membrane"/>
    <property type="evidence" value="ECO:0007669"/>
    <property type="project" value="UniProtKB-SubCell"/>
</dbReference>
<dbReference type="GO" id="GO:0022857">
    <property type="term" value="F:transmembrane transporter activity"/>
    <property type="evidence" value="ECO:0007669"/>
    <property type="project" value="InterPro"/>
</dbReference>
<dbReference type="InterPro" id="IPR001734">
    <property type="entry name" value="Na/solute_symporter"/>
</dbReference>
<proteinExistence type="predicted"/>
<accession>A0A7Z9D6M0</accession>
<feature type="transmembrane region" description="Helical" evidence="7">
    <location>
        <begin position="282"/>
        <end position="304"/>
    </location>
</feature>
<dbReference type="InterPro" id="IPR050367">
    <property type="entry name" value="APC_superfamily"/>
</dbReference>
<name>A0A7Z9D6M0_9MICC</name>
<feature type="region of interest" description="Disordered" evidence="6">
    <location>
        <begin position="1"/>
        <end position="20"/>
    </location>
</feature>
<feature type="transmembrane region" description="Helical" evidence="7">
    <location>
        <begin position="449"/>
        <end position="468"/>
    </location>
</feature>
<protein>
    <submittedName>
        <fullName evidence="8">Putrescine importer PuuP</fullName>
    </submittedName>
</protein>
<dbReference type="PIRSF" id="PIRSF006060">
    <property type="entry name" value="AA_transporter"/>
    <property type="match status" value="1"/>
</dbReference>
<comment type="subcellular location">
    <subcellularLocation>
        <location evidence="1">Cell membrane</location>
        <topology evidence="1">Multi-pass membrane protein</topology>
    </subcellularLocation>
</comment>
<dbReference type="Gene3D" id="1.20.1740.10">
    <property type="entry name" value="Amino acid/polyamine transporter I"/>
    <property type="match status" value="1"/>
</dbReference>
<feature type="transmembrane region" description="Helical" evidence="7">
    <location>
        <begin position="48"/>
        <end position="70"/>
    </location>
</feature>
<feature type="compositionally biased region" description="Polar residues" evidence="6">
    <location>
        <begin position="1"/>
        <end position="14"/>
    </location>
</feature>
<evidence type="ECO:0000256" key="3">
    <source>
        <dbReference type="ARBA" id="ARBA00022692"/>
    </source>
</evidence>
<dbReference type="AlphaFoldDB" id="A0A7Z9D6M0"/>
<organism evidence="8 9">
    <name type="scientific">Rothia aeria</name>
    <dbReference type="NCBI Taxonomy" id="172042"/>
    <lineage>
        <taxon>Bacteria</taxon>
        <taxon>Bacillati</taxon>
        <taxon>Actinomycetota</taxon>
        <taxon>Actinomycetes</taxon>
        <taxon>Micrococcales</taxon>
        <taxon>Micrococcaceae</taxon>
        <taxon>Rothia</taxon>
    </lineage>
</organism>
<feature type="transmembrane region" description="Helical" evidence="7">
    <location>
        <begin position="488"/>
        <end position="508"/>
    </location>
</feature>
<evidence type="ECO:0000313" key="9">
    <source>
        <dbReference type="Proteomes" id="UP000282386"/>
    </source>
</evidence>
<evidence type="ECO:0000313" key="8">
    <source>
        <dbReference type="EMBL" id="VEI23045.1"/>
    </source>
</evidence>
<dbReference type="RefSeq" id="WP_037234427.1">
    <property type="nucleotide sequence ID" value="NZ_CAJPQC010000001.1"/>
</dbReference>
<dbReference type="Pfam" id="PF13520">
    <property type="entry name" value="AA_permease_2"/>
    <property type="match status" value="1"/>
</dbReference>
<feature type="transmembrane region" description="Helical" evidence="7">
    <location>
        <begin position="242"/>
        <end position="262"/>
    </location>
</feature>
<feature type="transmembrane region" description="Helical" evidence="7">
    <location>
        <begin position="122"/>
        <end position="151"/>
    </location>
</feature>
<dbReference type="Proteomes" id="UP000282386">
    <property type="component" value="Chromosome"/>
</dbReference>
<evidence type="ECO:0000256" key="7">
    <source>
        <dbReference type="SAM" id="Phobius"/>
    </source>
</evidence>
<evidence type="ECO:0000256" key="2">
    <source>
        <dbReference type="ARBA" id="ARBA00022475"/>
    </source>
</evidence>
<keyword evidence="2" id="KW-1003">Cell membrane</keyword>
<dbReference type="EMBL" id="LR134479">
    <property type="protein sequence ID" value="VEI23045.1"/>
    <property type="molecule type" value="Genomic_DNA"/>
</dbReference>
<sequence>MTQNSQSHKQSNPHGQVHIQDAAPAHPHGAIDTSAANKKGLSSGSVSLFGSIIIGISVVAPAYSLSGALGPVGAVAGEHMPAIFLIGFIPMLLVAIGYRELNAAMPDAGTTFTWTTKAFGPWVGWIGGWALLAATILVLSNLAGIAVDFFYLALSQVFSNPDLATLSSNNLINIGTFLAFMAFGCYITYRGLDATQKIQTVFIIFQLVVLAIFAIVALYKAITGGGFANLSPTFEWFNPFGVESFSAFSSGISLVFFIYWGWDAVLTMNEETEGEHTTSGQAAVGTILTVVLLYLLISVGTLAFAGTSSEGLGLGNPDNQENIFAALSGPVLGALGIMMSFAVLISALASLQSTAVSPARTLLAMGYYKALGPKFANISPKFQSPSYATLASCLIATLFYVLMRFISTSVLWDTISALSLMVCLYYGITAFACVWYFRKISFSSGVKEFLNKFLFPMLGGIMLLVFFARTSYDSMDPGYGSGSEIGGVGLVFCLSVAILILGLCVMTYQRCVRPAFFKGKIPMEVEHMIE</sequence>
<keyword evidence="3 7" id="KW-0812">Transmembrane</keyword>
<dbReference type="PROSITE" id="PS50283">
    <property type="entry name" value="NA_SOLUT_SYMP_3"/>
    <property type="match status" value="1"/>
</dbReference>
<evidence type="ECO:0000256" key="1">
    <source>
        <dbReference type="ARBA" id="ARBA00004651"/>
    </source>
</evidence>